<sequence>MANVALRDDKEESRQSTDSDGSEPFLRPGGAFAATICLSKAAIGAGVLSIAAHCGEVGAGFQAMSLVTGAWLTVWSIDMIARVCIETGRWSFEDLCELVHPAFAALTGFINASMCVGCAAAYLMVAGQVYQVLLDADDKARARFVVFVGVFLCGPLALARHVSFMRHLAACSMVALLFLVVSVAWFAGTRGVAESVTKENFLEGVENATVFTRVNSLNTVVFAYTNQFNAPQLLGEISEPKELNMAAAARWSSLLSLVLYSMASVLGVLAFGVNQKDTLVLGLSPARTEAYVQLCLLAVMFSSLMTRLALFSHCGWGQRCFQFHVYPVRQFVAYLVRKLRGRKATQEKDVMYLGQSLTRWLDILCALTTVVLAILVAVVMTSLRSVLNFIGAFASSYISYIVPPVCLLALRGQKDFWSAEMAPVVLFAVGAFFFIFGTYAAVVS</sequence>
<comment type="subcellular location">
    <subcellularLocation>
        <location evidence="1">Membrane</location>
        <topology evidence="1">Multi-pass membrane protein</topology>
    </subcellularLocation>
</comment>
<keyword evidence="4 6" id="KW-0472">Membrane</keyword>
<feature type="transmembrane region" description="Helical" evidence="6">
    <location>
        <begin position="360"/>
        <end position="383"/>
    </location>
</feature>
<feature type="transmembrane region" description="Helical" evidence="6">
    <location>
        <begin position="291"/>
        <end position="310"/>
    </location>
</feature>
<evidence type="ECO:0000256" key="3">
    <source>
        <dbReference type="ARBA" id="ARBA00022989"/>
    </source>
</evidence>
<proteinExistence type="predicted"/>
<organism evidence="8 9">
    <name type="scientific">Effrenium voratum</name>
    <dbReference type="NCBI Taxonomy" id="2562239"/>
    <lineage>
        <taxon>Eukaryota</taxon>
        <taxon>Sar</taxon>
        <taxon>Alveolata</taxon>
        <taxon>Dinophyceae</taxon>
        <taxon>Suessiales</taxon>
        <taxon>Symbiodiniaceae</taxon>
        <taxon>Effrenium</taxon>
    </lineage>
</organism>
<feature type="transmembrane region" description="Helical" evidence="6">
    <location>
        <begin position="101"/>
        <end position="123"/>
    </location>
</feature>
<evidence type="ECO:0000256" key="2">
    <source>
        <dbReference type="ARBA" id="ARBA00022692"/>
    </source>
</evidence>
<feature type="domain" description="Amino acid transporter transmembrane" evidence="7">
    <location>
        <begin position="29"/>
        <end position="442"/>
    </location>
</feature>
<feature type="transmembrane region" description="Helical" evidence="6">
    <location>
        <begin position="31"/>
        <end position="51"/>
    </location>
</feature>
<keyword evidence="9" id="KW-1185">Reference proteome</keyword>
<evidence type="ECO:0000313" key="9">
    <source>
        <dbReference type="Proteomes" id="UP001178507"/>
    </source>
</evidence>
<keyword evidence="2 6" id="KW-0812">Transmembrane</keyword>
<feature type="transmembrane region" description="Helical" evidence="6">
    <location>
        <begin position="422"/>
        <end position="442"/>
    </location>
</feature>
<name>A0AA36IP69_9DINO</name>
<keyword evidence="3 6" id="KW-1133">Transmembrane helix</keyword>
<dbReference type="InterPro" id="IPR013057">
    <property type="entry name" value="AA_transpt_TM"/>
</dbReference>
<evidence type="ECO:0000256" key="5">
    <source>
        <dbReference type="SAM" id="MobiDB-lite"/>
    </source>
</evidence>
<dbReference type="GO" id="GO:0016020">
    <property type="term" value="C:membrane"/>
    <property type="evidence" value="ECO:0007669"/>
    <property type="project" value="UniProtKB-SubCell"/>
</dbReference>
<feature type="transmembrane region" description="Helical" evidence="6">
    <location>
        <begin position="63"/>
        <end position="81"/>
    </location>
</feature>
<reference evidence="8" key="1">
    <citation type="submission" date="2023-08" db="EMBL/GenBank/DDBJ databases">
        <authorList>
            <person name="Chen Y."/>
            <person name="Shah S."/>
            <person name="Dougan E. K."/>
            <person name="Thang M."/>
            <person name="Chan C."/>
        </authorList>
    </citation>
    <scope>NUCLEOTIDE SEQUENCE</scope>
</reference>
<feature type="transmembrane region" description="Helical" evidence="6">
    <location>
        <begin position="144"/>
        <end position="161"/>
    </location>
</feature>
<evidence type="ECO:0000256" key="6">
    <source>
        <dbReference type="SAM" id="Phobius"/>
    </source>
</evidence>
<evidence type="ECO:0000259" key="7">
    <source>
        <dbReference type="Pfam" id="PF01490"/>
    </source>
</evidence>
<accession>A0AA36IP69</accession>
<evidence type="ECO:0000256" key="4">
    <source>
        <dbReference type="ARBA" id="ARBA00023136"/>
    </source>
</evidence>
<feature type="transmembrane region" description="Helical" evidence="6">
    <location>
        <begin position="167"/>
        <end position="188"/>
    </location>
</feature>
<dbReference type="EMBL" id="CAUJNA010002179">
    <property type="protein sequence ID" value="CAJ1390946.1"/>
    <property type="molecule type" value="Genomic_DNA"/>
</dbReference>
<feature type="transmembrane region" description="Helical" evidence="6">
    <location>
        <begin position="389"/>
        <end position="410"/>
    </location>
</feature>
<dbReference type="PANTHER" id="PTHR22950">
    <property type="entry name" value="AMINO ACID TRANSPORTER"/>
    <property type="match status" value="1"/>
</dbReference>
<protein>
    <recommendedName>
        <fullName evidence="7">Amino acid transporter transmembrane domain-containing protein</fullName>
    </recommendedName>
</protein>
<feature type="region of interest" description="Disordered" evidence="5">
    <location>
        <begin position="1"/>
        <end position="25"/>
    </location>
</feature>
<dbReference type="Proteomes" id="UP001178507">
    <property type="component" value="Unassembled WGS sequence"/>
</dbReference>
<comment type="caution">
    <text evidence="8">The sequence shown here is derived from an EMBL/GenBank/DDBJ whole genome shotgun (WGS) entry which is preliminary data.</text>
</comment>
<feature type="compositionally biased region" description="Basic and acidic residues" evidence="5">
    <location>
        <begin position="1"/>
        <end position="17"/>
    </location>
</feature>
<dbReference type="AlphaFoldDB" id="A0AA36IP69"/>
<evidence type="ECO:0000313" key="8">
    <source>
        <dbReference type="EMBL" id="CAJ1390946.1"/>
    </source>
</evidence>
<dbReference type="GO" id="GO:0015179">
    <property type="term" value="F:L-amino acid transmembrane transporter activity"/>
    <property type="evidence" value="ECO:0007669"/>
    <property type="project" value="TreeGrafter"/>
</dbReference>
<evidence type="ECO:0000256" key="1">
    <source>
        <dbReference type="ARBA" id="ARBA00004141"/>
    </source>
</evidence>
<dbReference type="Pfam" id="PF01490">
    <property type="entry name" value="Aa_trans"/>
    <property type="match status" value="1"/>
</dbReference>
<gene>
    <name evidence="8" type="ORF">EVOR1521_LOCUS16228</name>
</gene>
<feature type="transmembrane region" description="Helical" evidence="6">
    <location>
        <begin position="251"/>
        <end position="271"/>
    </location>
</feature>